<keyword evidence="1" id="KW-0472">Membrane</keyword>
<feature type="transmembrane region" description="Helical" evidence="1">
    <location>
        <begin position="234"/>
        <end position="253"/>
    </location>
</feature>
<feature type="transmembrane region" description="Helical" evidence="1">
    <location>
        <begin position="12"/>
        <end position="32"/>
    </location>
</feature>
<keyword evidence="3" id="KW-1185">Reference proteome</keyword>
<feature type="transmembrane region" description="Helical" evidence="1">
    <location>
        <begin position="85"/>
        <end position="105"/>
    </location>
</feature>
<feature type="transmembrane region" description="Helical" evidence="1">
    <location>
        <begin position="165"/>
        <end position="188"/>
    </location>
</feature>
<keyword evidence="1" id="KW-0812">Transmembrane</keyword>
<reference evidence="2 3" key="1">
    <citation type="submission" date="2020-08" db="EMBL/GenBank/DDBJ databases">
        <title>Genomic Encyclopedia of Type Strains, Phase IV (KMG-IV): sequencing the most valuable type-strain genomes for metagenomic binning, comparative biology and taxonomic classification.</title>
        <authorList>
            <person name="Goeker M."/>
        </authorList>
    </citation>
    <scope>NUCLEOTIDE SEQUENCE [LARGE SCALE GENOMIC DNA]</scope>
    <source>
        <strain evidence="2 3">DSM 105074</strain>
    </source>
</reference>
<evidence type="ECO:0000313" key="2">
    <source>
        <dbReference type="EMBL" id="MBB5284024.1"/>
    </source>
</evidence>
<evidence type="ECO:0008006" key="4">
    <source>
        <dbReference type="Google" id="ProtNLM"/>
    </source>
</evidence>
<feature type="transmembrane region" description="Helical" evidence="1">
    <location>
        <begin position="142"/>
        <end position="159"/>
    </location>
</feature>
<comment type="caution">
    <text evidence="2">The sequence shown here is derived from an EMBL/GenBank/DDBJ whole genome shotgun (WGS) entry which is preliminary data.</text>
</comment>
<organism evidence="2 3">
    <name type="scientific">Rhabdobacter roseus</name>
    <dbReference type="NCBI Taxonomy" id="1655419"/>
    <lineage>
        <taxon>Bacteria</taxon>
        <taxon>Pseudomonadati</taxon>
        <taxon>Bacteroidota</taxon>
        <taxon>Cytophagia</taxon>
        <taxon>Cytophagales</taxon>
        <taxon>Cytophagaceae</taxon>
        <taxon>Rhabdobacter</taxon>
    </lineage>
</organism>
<accession>A0A840TKT6</accession>
<dbReference type="EMBL" id="JACHGF010000003">
    <property type="protein sequence ID" value="MBB5284024.1"/>
    <property type="molecule type" value="Genomic_DNA"/>
</dbReference>
<name>A0A840TKT6_9BACT</name>
<protein>
    <recommendedName>
        <fullName evidence="4">Prenyltransferase</fullName>
    </recommendedName>
</protein>
<keyword evidence="1" id="KW-1133">Transmembrane helix</keyword>
<dbReference type="RefSeq" id="WP_184173999.1">
    <property type="nucleotide sequence ID" value="NZ_JACHGF010000003.1"/>
</dbReference>
<evidence type="ECO:0000313" key="3">
    <source>
        <dbReference type="Proteomes" id="UP000557307"/>
    </source>
</evidence>
<feature type="transmembrane region" description="Helical" evidence="1">
    <location>
        <begin position="44"/>
        <end position="64"/>
    </location>
</feature>
<evidence type="ECO:0000256" key="1">
    <source>
        <dbReference type="SAM" id="Phobius"/>
    </source>
</evidence>
<sequence length="280" mass="32009">MPPETTYRFHPIHLHWLSLDVVAGAVVCHLAANHLPNGRTPTHGWVTLVLALVVFGIYSLDRLLDNRRPGQPVTPRHTFSRTYESQIGKALLGVLLLAACLSWLIPRELWAFGAGMVALVALYLWLVSRLPVKSHRQALKEPLTSFIYAAGVWGSTWFLGDELSWESVVLGTLFFIITLQSLLLFSHFESLRYREVYNLARWLQRKRTVSILNGITLLAGLCCLTVCLLTDYRYVQRLAVMLLVMSLAHLWMLRNPEKIIHNERFRMWGELVFVIPVLVL</sequence>
<dbReference type="Proteomes" id="UP000557307">
    <property type="component" value="Unassembled WGS sequence"/>
</dbReference>
<dbReference type="AlphaFoldDB" id="A0A840TKT6"/>
<gene>
    <name evidence="2" type="ORF">HNQ92_002167</name>
</gene>
<proteinExistence type="predicted"/>
<feature type="transmembrane region" description="Helical" evidence="1">
    <location>
        <begin position="111"/>
        <end position="130"/>
    </location>
</feature>
<feature type="transmembrane region" description="Helical" evidence="1">
    <location>
        <begin position="209"/>
        <end position="228"/>
    </location>
</feature>